<dbReference type="GO" id="GO:0016787">
    <property type="term" value="F:hydrolase activity"/>
    <property type="evidence" value="ECO:0007669"/>
    <property type="project" value="UniProtKB-KW"/>
</dbReference>
<protein>
    <submittedName>
        <fullName evidence="2">Alpha/beta fold hydrolase</fullName>
    </submittedName>
</protein>
<keyword evidence="3" id="KW-1185">Reference proteome</keyword>
<sequence length="228" mass="23964">MTTFMLVHGAWHGPSAWDRVVPLLEAAGARAVTVDLTGDHGLHEHAALVAAALDGAGERVVLVGHSYAGLVVREAADMRPGSVRHIVLVDGWAGPDGASLFGLAPAAFVEVVQALADTSEDGRWIPAPPPAAYGVTDPGDAEWLAARLVPQPLRTFTEPTLLAGAVNLIPGTAICCTPLTYPFDRFGESAGYRTLTLDAPHDVMLTHPEALTGMLLDAVQEQEARSLQ</sequence>
<gene>
    <name evidence="2" type="ORF">SM611_01840</name>
</gene>
<evidence type="ECO:0000313" key="3">
    <source>
        <dbReference type="Proteomes" id="UP001569963"/>
    </source>
</evidence>
<dbReference type="Pfam" id="PF12697">
    <property type="entry name" value="Abhydrolase_6"/>
    <property type="match status" value="1"/>
</dbReference>
<organism evidence="2 3">
    <name type="scientific">Actinomadura monticuli</name>
    <dbReference type="NCBI Taxonomy" id="3097367"/>
    <lineage>
        <taxon>Bacteria</taxon>
        <taxon>Bacillati</taxon>
        <taxon>Actinomycetota</taxon>
        <taxon>Actinomycetes</taxon>
        <taxon>Streptosporangiales</taxon>
        <taxon>Thermomonosporaceae</taxon>
        <taxon>Actinomadura</taxon>
    </lineage>
</organism>
<accession>A0ABV4Q3M5</accession>
<dbReference type="PANTHER" id="PTHR37017">
    <property type="entry name" value="AB HYDROLASE-1 DOMAIN-CONTAINING PROTEIN-RELATED"/>
    <property type="match status" value="1"/>
</dbReference>
<dbReference type="InterPro" id="IPR000073">
    <property type="entry name" value="AB_hydrolase_1"/>
</dbReference>
<dbReference type="InterPro" id="IPR052897">
    <property type="entry name" value="Sec-Metab_Biosynth_Hydrolase"/>
</dbReference>
<dbReference type="SUPFAM" id="SSF53474">
    <property type="entry name" value="alpha/beta-Hydrolases"/>
    <property type="match status" value="1"/>
</dbReference>
<dbReference type="RefSeq" id="WP_371946997.1">
    <property type="nucleotide sequence ID" value="NZ_JAXCEI010000001.1"/>
</dbReference>
<evidence type="ECO:0000313" key="2">
    <source>
        <dbReference type="EMBL" id="MFA1537658.1"/>
    </source>
</evidence>
<feature type="domain" description="AB hydrolase-1" evidence="1">
    <location>
        <begin position="6"/>
        <end position="211"/>
    </location>
</feature>
<dbReference type="PANTHER" id="PTHR37017:SF11">
    <property type="entry name" value="ESTERASE_LIPASE_THIOESTERASE DOMAIN-CONTAINING PROTEIN"/>
    <property type="match status" value="1"/>
</dbReference>
<dbReference type="EMBL" id="JAXCEI010000001">
    <property type="protein sequence ID" value="MFA1537658.1"/>
    <property type="molecule type" value="Genomic_DNA"/>
</dbReference>
<name>A0ABV4Q3M5_9ACTN</name>
<evidence type="ECO:0000259" key="1">
    <source>
        <dbReference type="Pfam" id="PF12697"/>
    </source>
</evidence>
<dbReference type="Proteomes" id="UP001569963">
    <property type="component" value="Unassembled WGS sequence"/>
</dbReference>
<dbReference type="InterPro" id="IPR029058">
    <property type="entry name" value="AB_hydrolase_fold"/>
</dbReference>
<comment type="caution">
    <text evidence="2">The sequence shown here is derived from an EMBL/GenBank/DDBJ whole genome shotgun (WGS) entry which is preliminary data.</text>
</comment>
<dbReference type="Gene3D" id="3.40.50.1820">
    <property type="entry name" value="alpha/beta hydrolase"/>
    <property type="match status" value="1"/>
</dbReference>
<proteinExistence type="predicted"/>
<keyword evidence="2" id="KW-0378">Hydrolase</keyword>
<reference evidence="2 3" key="1">
    <citation type="submission" date="2023-11" db="EMBL/GenBank/DDBJ databases">
        <title>Actinomadura monticuli sp. nov., isolated from volcanic ash.</title>
        <authorList>
            <person name="Lee S.D."/>
            <person name="Yang H."/>
            <person name="Kim I.S."/>
        </authorList>
    </citation>
    <scope>NUCLEOTIDE SEQUENCE [LARGE SCALE GENOMIC DNA]</scope>
    <source>
        <strain evidence="2 3">DLS-62</strain>
    </source>
</reference>